<evidence type="ECO:0000313" key="2">
    <source>
        <dbReference type="EMBL" id="GBP50294.1"/>
    </source>
</evidence>
<dbReference type="AlphaFoldDB" id="A0A4C1WJJ5"/>
<sequence>MFKRGPRSASGPPKTFEEVRPTIRPTISISSLATQQSDDLNRANGDLFSFSALSSVDYIFMTSCKPRLFPPQKPTEVRSISITFSNFLEDRHKLDGNATSKEGSRSALIQALKSIVGPGLETREEPKSQTSTGIGIKIESGTGIRIDRQIRVVIKAWFVVESRA</sequence>
<comment type="caution">
    <text evidence="2">The sequence shown here is derived from an EMBL/GenBank/DDBJ whole genome shotgun (WGS) entry which is preliminary data.</text>
</comment>
<protein>
    <submittedName>
        <fullName evidence="2">Uncharacterized protein</fullName>
    </submittedName>
</protein>
<evidence type="ECO:0000256" key="1">
    <source>
        <dbReference type="SAM" id="MobiDB-lite"/>
    </source>
</evidence>
<accession>A0A4C1WJJ5</accession>
<dbReference type="Proteomes" id="UP000299102">
    <property type="component" value="Unassembled WGS sequence"/>
</dbReference>
<name>A0A4C1WJJ5_EUMVA</name>
<dbReference type="EMBL" id="BGZK01000562">
    <property type="protein sequence ID" value="GBP50294.1"/>
    <property type="molecule type" value="Genomic_DNA"/>
</dbReference>
<keyword evidence="3" id="KW-1185">Reference proteome</keyword>
<gene>
    <name evidence="2" type="ORF">EVAR_40836_1</name>
</gene>
<evidence type="ECO:0000313" key="3">
    <source>
        <dbReference type="Proteomes" id="UP000299102"/>
    </source>
</evidence>
<organism evidence="2 3">
    <name type="scientific">Eumeta variegata</name>
    <name type="common">Bagworm moth</name>
    <name type="synonym">Eumeta japonica</name>
    <dbReference type="NCBI Taxonomy" id="151549"/>
    <lineage>
        <taxon>Eukaryota</taxon>
        <taxon>Metazoa</taxon>
        <taxon>Ecdysozoa</taxon>
        <taxon>Arthropoda</taxon>
        <taxon>Hexapoda</taxon>
        <taxon>Insecta</taxon>
        <taxon>Pterygota</taxon>
        <taxon>Neoptera</taxon>
        <taxon>Endopterygota</taxon>
        <taxon>Lepidoptera</taxon>
        <taxon>Glossata</taxon>
        <taxon>Ditrysia</taxon>
        <taxon>Tineoidea</taxon>
        <taxon>Psychidae</taxon>
        <taxon>Oiketicinae</taxon>
        <taxon>Eumeta</taxon>
    </lineage>
</organism>
<reference evidence="2 3" key="1">
    <citation type="journal article" date="2019" name="Commun. Biol.">
        <title>The bagworm genome reveals a unique fibroin gene that provides high tensile strength.</title>
        <authorList>
            <person name="Kono N."/>
            <person name="Nakamura H."/>
            <person name="Ohtoshi R."/>
            <person name="Tomita M."/>
            <person name="Numata K."/>
            <person name="Arakawa K."/>
        </authorList>
    </citation>
    <scope>NUCLEOTIDE SEQUENCE [LARGE SCALE GENOMIC DNA]</scope>
</reference>
<feature type="region of interest" description="Disordered" evidence="1">
    <location>
        <begin position="1"/>
        <end position="20"/>
    </location>
</feature>
<proteinExistence type="predicted"/>